<dbReference type="EMBL" id="JASDAP010000009">
    <property type="protein sequence ID" value="KAK1896725.1"/>
    <property type="molecule type" value="Genomic_DNA"/>
</dbReference>
<reference evidence="1" key="1">
    <citation type="submission" date="2023-04" db="EMBL/GenBank/DDBJ databases">
        <title>Chromosome-level genome of Chaenocephalus aceratus.</title>
        <authorList>
            <person name="Park H."/>
        </authorList>
    </citation>
    <scope>NUCLEOTIDE SEQUENCE</scope>
    <source>
        <strain evidence="1">DE</strain>
        <tissue evidence="1">Muscle</tissue>
    </source>
</reference>
<sequence length="54" mass="6033">YMKCNAVGADVDLLFFCLSAESGDAALIPSTQSHMDHLNKLSEEETVREEEEEE</sequence>
<proteinExistence type="predicted"/>
<dbReference type="Proteomes" id="UP001228049">
    <property type="component" value="Unassembled WGS sequence"/>
</dbReference>
<feature type="non-terminal residue" evidence="1">
    <location>
        <position position="54"/>
    </location>
</feature>
<evidence type="ECO:0000313" key="1">
    <source>
        <dbReference type="EMBL" id="KAK1896725.1"/>
    </source>
</evidence>
<name>A0AAD9C6C4_DISEL</name>
<accession>A0AAD9C6C4</accession>
<gene>
    <name evidence="1" type="ORF">KUDE01_016268</name>
</gene>
<comment type="caution">
    <text evidence="1">The sequence shown here is derived from an EMBL/GenBank/DDBJ whole genome shotgun (WGS) entry which is preliminary data.</text>
</comment>
<dbReference type="AlphaFoldDB" id="A0AAD9C6C4"/>
<feature type="non-terminal residue" evidence="1">
    <location>
        <position position="1"/>
    </location>
</feature>
<protein>
    <submittedName>
        <fullName evidence="1">Protein CBFA2T2</fullName>
    </submittedName>
</protein>
<evidence type="ECO:0000313" key="2">
    <source>
        <dbReference type="Proteomes" id="UP001228049"/>
    </source>
</evidence>
<organism evidence="1 2">
    <name type="scientific">Dissostichus eleginoides</name>
    <name type="common">Patagonian toothfish</name>
    <name type="synonym">Dissostichus amissus</name>
    <dbReference type="NCBI Taxonomy" id="100907"/>
    <lineage>
        <taxon>Eukaryota</taxon>
        <taxon>Metazoa</taxon>
        <taxon>Chordata</taxon>
        <taxon>Craniata</taxon>
        <taxon>Vertebrata</taxon>
        <taxon>Euteleostomi</taxon>
        <taxon>Actinopterygii</taxon>
        <taxon>Neopterygii</taxon>
        <taxon>Teleostei</taxon>
        <taxon>Neoteleostei</taxon>
        <taxon>Acanthomorphata</taxon>
        <taxon>Eupercaria</taxon>
        <taxon>Perciformes</taxon>
        <taxon>Notothenioidei</taxon>
        <taxon>Nototheniidae</taxon>
        <taxon>Dissostichus</taxon>
    </lineage>
</organism>
<keyword evidence="2" id="KW-1185">Reference proteome</keyword>